<proteinExistence type="predicted"/>
<reference evidence="1" key="2">
    <citation type="journal article" date="2022" name="New Phytol.">
        <title>Evolutionary transition to the ectomycorrhizal habit in the genomes of a hyperdiverse lineage of mushroom-forming fungi.</title>
        <authorList>
            <person name="Looney B."/>
            <person name="Miyauchi S."/>
            <person name="Morin E."/>
            <person name="Drula E."/>
            <person name="Courty P.E."/>
            <person name="Kohler A."/>
            <person name="Kuo A."/>
            <person name="LaButti K."/>
            <person name="Pangilinan J."/>
            <person name="Lipzen A."/>
            <person name="Riley R."/>
            <person name="Andreopoulos W."/>
            <person name="He G."/>
            <person name="Johnson J."/>
            <person name="Nolan M."/>
            <person name="Tritt A."/>
            <person name="Barry K.W."/>
            <person name="Grigoriev I.V."/>
            <person name="Nagy L.G."/>
            <person name="Hibbett D."/>
            <person name="Henrissat B."/>
            <person name="Matheny P.B."/>
            <person name="Labbe J."/>
            <person name="Martin F.M."/>
        </authorList>
    </citation>
    <scope>NUCLEOTIDE SEQUENCE</scope>
    <source>
        <strain evidence="1">FP105234-sp</strain>
    </source>
</reference>
<protein>
    <submittedName>
        <fullName evidence="1">Uncharacterized protein</fullName>
    </submittedName>
</protein>
<dbReference type="EMBL" id="MU275884">
    <property type="protein sequence ID" value="KAI0048593.1"/>
    <property type="molecule type" value="Genomic_DNA"/>
</dbReference>
<dbReference type="Proteomes" id="UP000814033">
    <property type="component" value="Unassembled WGS sequence"/>
</dbReference>
<accession>A0ACB8RYI1</accession>
<evidence type="ECO:0000313" key="2">
    <source>
        <dbReference type="Proteomes" id="UP000814033"/>
    </source>
</evidence>
<gene>
    <name evidence="1" type="ORF">FA95DRAFT_1654927</name>
</gene>
<comment type="caution">
    <text evidence="1">The sequence shown here is derived from an EMBL/GenBank/DDBJ whole genome shotgun (WGS) entry which is preliminary data.</text>
</comment>
<organism evidence="1 2">
    <name type="scientific">Auriscalpium vulgare</name>
    <dbReference type="NCBI Taxonomy" id="40419"/>
    <lineage>
        <taxon>Eukaryota</taxon>
        <taxon>Fungi</taxon>
        <taxon>Dikarya</taxon>
        <taxon>Basidiomycota</taxon>
        <taxon>Agaricomycotina</taxon>
        <taxon>Agaricomycetes</taxon>
        <taxon>Russulales</taxon>
        <taxon>Auriscalpiaceae</taxon>
        <taxon>Auriscalpium</taxon>
    </lineage>
</organism>
<name>A0ACB8RYI1_9AGAM</name>
<keyword evidence="2" id="KW-1185">Reference proteome</keyword>
<sequence>MDAYDFTPYDFPTSSSQWRSPLDPIITAKVPKPSGRTRPNVVTAFFQKLRNPASDPKPPRTSRNHDIYPHDRETYWNQPSPKRWSLGDVQEGLERERAHEQAYHRRPRLNSMPTTEDEFDLIYPRGPHSPHHRVAQRPLSILKGRNSKSLRQRDARARSTQDGGRPKLRLKIQVDKNWSRSLARAYVGESKRRRSATSRHQTQSSQPKNGGRPKLRLIIEANDDLLRSLARAYAGETRPVRRSTTASGTQCTRVAHIIR</sequence>
<reference evidence="1" key="1">
    <citation type="submission" date="2021-02" db="EMBL/GenBank/DDBJ databases">
        <authorList>
            <consortium name="DOE Joint Genome Institute"/>
            <person name="Ahrendt S."/>
            <person name="Looney B.P."/>
            <person name="Miyauchi S."/>
            <person name="Morin E."/>
            <person name="Drula E."/>
            <person name="Courty P.E."/>
            <person name="Chicoki N."/>
            <person name="Fauchery L."/>
            <person name="Kohler A."/>
            <person name="Kuo A."/>
            <person name="Labutti K."/>
            <person name="Pangilinan J."/>
            <person name="Lipzen A."/>
            <person name="Riley R."/>
            <person name="Andreopoulos W."/>
            <person name="He G."/>
            <person name="Johnson J."/>
            <person name="Barry K.W."/>
            <person name="Grigoriev I.V."/>
            <person name="Nagy L."/>
            <person name="Hibbett D."/>
            <person name="Henrissat B."/>
            <person name="Matheny P.B."/>
            <person name="Labbe J."/>
            <person name="Martin F."/>
        </authorList>
    </citation>
    <scope>NUCLEOTIDE SEQUENCE</scope>
    <source>
        <strain evidence="1">FP105234-sp</strain>
    </source>
</reference>
<evidence type="ECO:0000313" key="1">
    <source>
        <dbReference type="EMBL" id="KAI0048593.1"/>
    </source>
</evidence>